<comment type="caution">
    <text evidence="2">The sequence shown here is derived from an EMBL/GenBank/DDBJ whole genome shotgun (WGS) entry which is preliminary data.</text>
</comment>
<name>K2GHQ2_9BACT</name>
<accession>K2GHQ2</accession>
<proteinExistence type="predicted"/>
<gene>
    <name evidence="2" type="ORF">ACD_2C00066G0003</name>
</gene>
<dbReference type="GO" id="GO:0005524">
    <property type="term" value="F:ATP binding"/>
    <property type="evidence" value="ECO:0007669"/>
    <property type="project" value="InterPro"/>
</dbReference>
<evidence type="ECO:0000259" key="1">
    <source>
        <dbReference type="Pfam" id="PF00485"/>
    </source>
</evidence>
<dbReference type="EMBL" id="AMFJ01000066">
    <property type="protein sequence ID" value="EKE29984.1"/>
    <property type="molecule type" value="Genomic_DNA"/>
</dbReference>
<dbReference type="PANTHER" id="PTHR10285">
    <property type="entry name" value="URIDINE KINASE"/>
    <property type="match status" value="1"/>
</dbReference>
<dbReference type="InterPro" id="IPR033469">
    <property type="entry name" value="CYTH-like_dom_sf"/>
</dbReference>
<dbReference type="InterPro" id="IPR006083">
    <property type="entry name" value="PRK/URK"/>
</dbReference>
<sequence>MQTTHWEDTKNIEIERKFLLSRIPEFMRVQPSKEITQWYLPSFRIRQIWENYRLTIKRGKWVVRQEFEIDITEQEFKHFWALGKDESLSKTRFYLESGWYEFEADEYHNNLSWLFTVEVEFSNEDEAMAFVPPDWFWEEVTDDEEFSNRSLSSNWITEMMKRKIENQDADVSSETIKLGLSDWVKWIVRWTENLVKKAKGIKPVFIWISWWSNSWKTSKVTNEVISILEESWIKVIKISMDDFCYWPTYLKKMMEKTWELNFDAPYSYDLELWKKKLKDIAQWKDVRIPLYDFKDDPREDAQEVQKSQVYLLEWLYTFYDDELKWICDLRAFVQVSSHGRVVRRLTRDAWGSVAEPWRTRQSHLDVLEQILSTVEPMDKQYIQPQIKNSHIIIDNDHNPEIESVNIRNADSQVKFQIENLPIDKLCDWLEVLGFAKWETLEERDTYYNHDSKELILNWEVFRIRHSKKQNDTISEIFPVLTYKYSHLTDTHREESILSFEINDKVIGLLDKEYAKVWEIKKTRTYFRKWNISITIDSSVEARLNQNAPIGLWDFLEIRGFKGADELNDYSKLISGLIMKQNSWLSSSYIKMLFAD</sequence>
<dbReference type="SUPFAM" id="SSF55154">
    <property type="entry name" value="CYTH-like phosphatases"/>
    <property type="match status" value="2"/>
</dbReference>
<dbReference type="SUPFAM" id="SSF52540">
    <property type="entry name" value="P-loop containing nucleoside triphosphate hydrolases"/>
    <property type="match status" value="1"/>
</dbReference>
<dbReference type="InterPro" id="IPR027417">
    <property type="entry name" value="P-loop_NTPase"/>
</dbReference>
<dbReference type="AlphaFoldDB" id="K2GHQ2"/>
<evidence type="ECO:0000313" key="2">
    <source>
        <dbReference type="EMBL" id="EKE29984.1"/>
    </source>
</evidence>
<organism evidence="2">
    <name type="scientific">uncultured bacterium</name>
    <name type="common">gcode 4</name>
    <dbReference type="NCBI Taxonomy" id="1234023"/>
    <lineage>
        <taxon>Bacteria</taxon>
        <taxon>environmental samples</taxon>
    </lineage>
</organism>
<dbReference type="GO" id="GO:0016301">
    <property type="term" value="F:kinase activity"/>
    <property type="evidence" value="ECO:0007669"/>
    <property type="project" value="InterPro"/>
</dbReference>
<dbReference type="Pfam" id="PF00485">
    <property type="entry name" value="PRK"/>
    <property type="match status" value="1"/>
</dbReference>
<dbReference type="Gene3D" id="2.40.320.10">
    <property type="entry name" value="Hypothetical Protein Pfu-838710-001"/>
    <property type="match status" value="2"/>
</dbReference>
<protein>
    <submittedName>
        <fullName evidence="2">Adenylate cyclase</fullName>
    </submittedName>
</protein>
<feature type="domain" description="Phosphoribulokinase/uridine kinase" evidence="1">
    <location>
        <begin position="217"/>
        <end position="395"/>
    </location>
</feature>
<dbReference type="Gene3D" id="3.40.50.300">
    <property type="entry name" value="P-loop containing nucleotide triphosphate hydrolases"/>
    <property type="match status" value="1"/>
</dbReference>
<reference evidence="2" key="1">
    <citation type="journal article" date="2012" name="Science">
        <title>Fermentation, hydrogen, and sulfur metabolism in multiple uncultivated bacterial phyla.</title>
        <authorList>
            <person name="Wrighton K.C."/>
            <person name="Thomas B.C."/>
            <person name="Sharon I."/>
            <person name="Miller C.S."/>
            <person name="Castelle C.J."/>
            <person name="VerBerkmoes N.C."/>
            <person name="Wilkins M.J."/>
            <person name="Hettich R.L."/>
            <person name="Lipton M.S."/>
            <person name="Williams K.H."/>
            <person name="Long P.E."/>
            <person name="Banfield J.F."/>
        </authorList>
    </citation>
    <scope>NUCLEOTIDE SEQUENCE [LARGE SCALE GENOMIC DNA]</scope>
</reference>